<dbReference type="GO" id="GO:0020037">
    <property type="term" value="F:heme binding"/>
    <property type="evidence" value="ECO:0007669"/>
    <property type="project" value="InterPro"/>
</dbReference>
<dbReference type="RefSeq" id="WP_074203954.1">
    <property type="nucleotide sequence ID" value="NZ_FSQW01000001.1"/>
</dbReference>
<dbReference type="Pfam" id="PF01322">
    <property type="entry name" value="Cytochrom_C_2"/>
    <property type="match status" value="1"/>
</dbReference>
<accession>A0A1N6CTF9</accession>
<dbReference type="STRING" id="1123272.SAMN02745824_0958"/>
<dbReference type="OrthoDB" id="7596534at2"/>
<keyword evidence="1" id="KW-0732">Signal</keyword>
<dbReference type="Gene3D" id="1.20.120.10">
    <property type="entry name" value="Cytochrome c/b562"/>
    <property type="match status" value="1"/>
</dbReference>
<keyword evidence="3" id="KW-1185">Reference proteome</keyword>
<dbReference type="InterPro" id="IPR002321">
    <property type="entry name" value="Cyt_c_II"/>
</dbReference>
<dbReference type="GO" id="GO:0009055">
    <property type="term" value="F:electron transfer activity"/>
    <property type="evidence" value="ECO:0007669"/>
    <property type="project" value="InterPro"/>
</dbReference>
<evidence type="ECO:0000313" key="3">
    <source>
        <dbReference type="Proteomes" id="UP000185192"/>
    </source>
</evidence>
<dbReference type="SUPFAM" id="SSF47175">
    <property type="entry name" value="Cytochromes"/>
    <property type="match status" value="1"/>
</dbReference>
<reference evidence="3" key="1">
    <citation type="submission" date="2016-11" db="EMBL/GenBank/DDBJ databases">
        <authorList>
            <person name="Varghese N."/>
            <person name="Submissions S."/>
        </authorList>
    </citation>
    <scope>NUCLEOTIDE SEQUENCE [LARGE SCALE GENOMIC DNA]</scope>
    <source>
        <strain evidence="3">DSM 22363</strain>
    </source>
</reference>
<dbReference type="PROSITE" id="PS51009">
    <property type="entry name" value="CYTCII"/>
    <property type="match status" value="1"/>
</dbReference>
<protein>
    <submittedName>
        <fullName evidence="2">Cytochrome c556</fullName>
    </submittedName>
</protein>
<proteinExistence type="predicted"/>
<dbReference type="EMBL" id="FSQW01000001">
    <property type="protein sequence ID" value="SIN61802.1"/>
    <property type="molecule type" value="Genomic_DNA"/>
</dbReference>
<evidence type="ECO:0000256" key="1">
    <source>
        <dbReference type="SAM" id="SignalP"/>
    </source>
</evidence>
<dbReference type="AlphaFoldDB" id="A0A1N6CTF9"/>
<evidence type="ECO:0000313" key="2">
    <source>
        <dbReference type="EMBL" id="SIN61802.1"/>
    </source>
</evidence>
<feature type="signal peptide" evidence="1">
    <location>
        <begin position="1"/>
        <end position="21"/>
    </location>
</feature>
<organism evidence="2 3">
    <name type="scientific">Parasphingorhabdus marina DSM 22363</name>
    <dbReference type="NCBI Taxonomy" id="1123272"/>
    <lineage>
        <taxon>Bacteria</taxon>
        <taxon>Pseudomonadati</taxon>
        <taxon>Pseudomonadota</taxon>
        <taxon>Alphaproteobacteria</taxon>
        <taxon>Sphingomonadales</taxon>
        <taxon>Sphingomonadaceae</taxon>
        <taxon>Parasphingorhabdus</taxon>
    </lineage>
</organism>
<name>A0A1N6CTF9_9SPHN</name>
<sequence>MTYHIPVLVLAASVAATAAWANEEPDPAAAEEAVTMETDKLVAGRRAGFWMSAGLFGSMNGVIKSGGEVKGLAFAARTLNGWATTMPGLFPEGSVNDRSNALPAVWDDREGFLATAKLYQERTAKLAELAAAGDQEGFATQWTVVRQTCSTCHDTYRKKRD</sequence>
<feature type="chain" id="PRO_5013360199" evidence="1">
    <location>
        <begin position="22"/>
        <end position="161"/>
    </location>
</feature>
<gene>
    <name evidence="2" type="ORF">SAMN02745824_0958</name>
</gene>
<dbReference type="Proteomes" id="UP000185192">
    <property type="component" value="Unassembled WGS sequence"/>
</dbReference>
<dbReference type="GO" id="GO:0022900">
    <property type="term" value="P:electron transport chain"/>
    <property type="evidence" value="ECO:0007669"/>
    <property type="project" value="InterPro"/>
</dbReference>
<dbReference type="GO" id="GO:0005506">
    <property type="term" value="F:iron ion binding"/>
    <property type="evidence" value="ECO:0007669"/>
    <property type="project" value="InterPro"/>
</dbReference>
<dbReference type="InterPro" id="IPR010980">
    <property type="entry name" value="Cyt_c/b562"/>
</dbReference>